<feature type="domain" description="LNR" evidence="11">
    <location>
        <begin position="200"/>
        <end position="236"/>
    </location>
</feature>
<keyword evidence="2" id="KW-0808">Transferase</keyword>
<keyword evidence="13" id="KW-1185">Reference proteome</keyword>
<feature type="transmembrane region" description="Helical" evidence="10">
    <location>
        <begin position="12"/>
        <end position="32"/>
    </location>
</feature>
<proteinExistence type="inferred from homology"/>
<gene>
    <name evidence="12" type="ORF">Zmor_019009</name>
</gene>
<dbReference type="PANTHER" id="PTHR24045:SF0">
    <property type="entry name" value="N-ACETYLGLUCOSAMINE-1-PHOSPHOTRANSFERASE SUBUNITS ALPHA_BETA"/>
    <property type="match status" value="1"/>
</dbReference>
<keyword evidence="3 10" id="KW-0812">Transmembrane</keyword>
<dbReference type="InterPro" id="IPR031357">
    <property type="entry name" value="Stealth_CR3"/>
</dbReference>
<dbReference type="Gene3D" id="4.10.470.20">
    <property type="match status" value="1"/>
</dbReference>
<dbReference type="AlphaFoldDB" id="A0AA38ME50"/>
<evidence type="ECO:0000256" key="4">
    <source>
        <dbReference type="ARBA" id="ARBA00022737"/>
    </source>
</evidence>
<name>A0AA38ME50_9CUCU</name>
<dbReference type="InterPro" id="IPR031356">
    <property type="entry name" value="Stealth_CR4"/>
</dbReference>
<evidence type="ECO:0000313" key="12">
    <source>
        <dbReference type="EMBL" id="KAJ3653092.1"/>
    </source>
</evidence>
<evidence type="ECO:0000256" key="10">
    <source>
        <dbReference type="SAM" id="Phobius"/>
    </source>
</evidence>
<dbReference type="InterPro" id="IPR000800">
    <property type="entry name" value="Notch_dom"/>
</dbReference>
<sequence>MVQVFHWNRRLFQCRFICIATTIIFLIFIHTFEITYHFLNACTEEEPIDVVYTWVNGSDPKFQDQLDSYLRKYKNIQIDSSAQRYTDKNELKFSLRSIEKYASWINHVYIVTNGQIPHWLNLDYEKVTLVTHDEIFTDKYNLPTFSSPAIEAHLHRIPGLSKRFIYFNDDVFLRSPVFRDDFYSPSRGFLVYLSWLLPMCAPECLWLYVADGHCDKACNNIKCQMDGGDCDDTSKPLLGDVIVKFEDYDVVETNYTKLLATLQNTTTRTFKVDHTVNISNLISQHNKKVLFLDKLKRRKLRKKFSQRVYNRNVDAYADSLQHTNRILNEFYGFSVRKVPAHAPIMVDREIMEQMQMKFAKYFQKTAWNRVRSVDDIQFSFAYYYFLIHEKNEFSIDEIFDQFDTDMSGEWSDVEVRTVVTKLYDLPITDEIFAHFTHMLVNCSSRSVLPTLHITKEFVRNCPLLSTFLKLNLAITHKYKFELIKEADKKHVSFKMLNSNVTQVIRQLDDVRKNVKKFVCLNDNLDQLRISDNRVVQRLMLDFYMSLFPVPSKFELPEDYRNRFLYMEDYKELVDKQNRRFKLTCIFLVVITFVLFLNFFRRRVCEFIDRLFC</sequence>
<keyword evidence="4" id="KW-0677">Repeat</keyword>
<evidence type="ECO:0000256" key="1">
    <source>
        <dbReference type="ARBA" id="ARBA00007583"/>
    </source>
</evidence>
<evidence type="ECO:0000256" key="3">
    <source>
        <dbReference type="ARBA" id="ARBA00022692"/>
    </source>
</evidence>
<dbReference type="SUPFAM" id="SSF90193">
    <property type="entry name" value="Notch domain"/>
    <property type="match status" value="1"/>
</dbReference>
<dbReference type="InterPro" id="IPR031358">
    <property type="entry name" value="Stealth_CR1"/>
</dbReference>
<dbReference type="Pfam" id="PF11380">
    <property type="entry name" value="Stealth_CR2"/>
    <property type="match status" value="1"/>
</dbReference>
<evidence type="ECO:0000256" key="2">
    <source>
        <dbReference type="ARBA" id="ARBA00022679"/>
    </source>
</evidence>
<comment type="similarity">
    <text evidence="1">Belongs to the stealth family.</text>
</comment>
<dbReference type="Pfam" id="PF17102">
    <property type="entry name" value="Stealth_CR3"/>
    <property type="match status" value="1"/>
</dbReference>
<dbReference type="GO" id="GO:0016256">
    <property type="term" value="P:N-glycan processing to lysosome"/>
    <property type="evidence" value="ECO:0007669"/>
    <property type="project" value="TreeGrafter"/>
</dbReference>
<dbReference type="Pfam" id="PF17101">
    <property type="entry name" value="Stealth_CR1"/>
    <property type="match status" value="1"/>
</dbReference>
<dbReference type="EMBL" id="JALNTZ010000005">
    <property type="protein sequence ID" value="KAJ3653092.1"/>
    <property type="molecule type" value="Genomic_DNA"/>
</dbReference>
<evidence type="ECO:0000259" key="11">
    <source>
        <dbReference type="PROSITE" id="PS50258"/>
    </source>
</evidence>
<protein>
    <recommendedName>
        <fullName evidence="11">LNR domain-containing protein</fullName>
    </recommendedName>
</protein>
<dbReference type="SMART" id="SM00004">
    <property type="entry name" value="NL"/>
    <property type="match status" value="1"/>
</dbReference>
<evidence type="ECO:0000256" key="6">
    <source>
        <dbReference type="ARBA" id="ARBA00023136"/>
    </source>
</evidence>
<keyword evidence="8" id="KW-0325">Glycoprotein</keyword>
<dbReference type="InterPro" id="IPR047141">
    <property type="entry name" value="Stealth"/>
</dbReference>
<dbReference type="Pfam" id="PF17103">
    <property type="entry name" value="Stealth_CR4"/>
    <property type="match status" value="1"/>
</dbReference>
<evidence type="ECO:0000256" key="7">
    <source>
        <dbReference type="ARBA" id="ARBA00023157"/>
    </source>
</evidence>
<organism evidence="12 13">
    <name type="scientific">Zophobas morio</name>
    <dbReference type="NCBI Taxonomy" id="2755281"/>
    <lineage>
        <taxon>Eukaryota</taxon>
        <taxon>Metazoa</taxon>
        <taxon>Ecdysozoa</taxon>
        <taxon>Arthropoda</taxon>
        <taxon>Hexapoda</taxon>
        <taxon>Insecta</taxon>
        <taxon>Pterygota</taxon>
        <taxon>Neoptera</taxon>
        <taxon>Endopterygota</taxon>
        <taxon>Coleoptera</taxon>
        <taxon>Polyphaga</taxon>
        <taxon>Cucujiformia</taxon>
        <taxon>Tenebrionidae</taxon>
        <taxon>Zophobas</taxon>
    </lineage>
</organism>
<keyword evidence="5 10" id="KW-1133">Transmembrane helix</keyword>
<dbReference type="GO" id="GO:0046835">
    <property type="term" value="P:carbohydrate phosphorylation"/>
    <property type="evidence" value="ECO:0007669"/>
    <property type="project" value="TreeGrafter"/>
</dbReference>
<dbReference type="GO" id="GO:0005794">
    <property type="term" value="C:Golgi apparatus"/>
    <property type="evidence" value="ECO:0007669"/>
    <property type="project" value="TreeGrafter"/>
</dbReference>
<comment type="caution">
    <text evidence="12">The sequence shown here is derived from an EMBL/GenBank/DDBJ whole genome shotgun (WGS) entry which is preliminary data.</text>
</comment>
<keyword evidence="7" id="KW-1015">Disulfide bond</keyword>
<comment type="subcellular location">
    <subcellularLocation>
        <location evidence="9">Endomembrane system</location>
        <topology evidence="9">Single-pass type I membrane protein</topology>
    </subcellularLocation>
</comment>
<accession>A0AA38ME50</accession>
<keyword evidence="6 10" id="KW-0472">Membrane</keyword>
<evidence type="ECO:0000256" key="5">
    <source>
        <dbReference type="ARBA" id="ARBA00022989"/>
    </source>
</evidence>
<dbReference type="InterPro" id="IPR035993">
    <property type="entry name" value="Notch-like_dom_sf"/>
</dbReference>
<evidence type="ECO:0000256" key="8">
    <source>
        <dbReference type="ARBA" id="ARBA00023180"/>
    </source>
</evidence>
<feature type="transmembrane region" description="Helical" evidence="10">
    <location>
        <begin position="580"/>
        <end position="599"/>
    </location>
</feature>
<dbReference type="Pfam" id="PF00066">
    <property type="entry name" value="Notch"/>
    <property type="match status" value="1"/>
</dbReference>
<dbReference type="PANTHER" id="PTHR24045">
    <property type="match status" value="1"/>
</dbReference>
<dbReference type="GO" id="GO:0003976">
    <property type="term" value="F:UDP-N-acetylglucosamine-lysosomal-enzyme N-acetylglucosaminephosphotransferase activity"/>
    <property type="evidence" value="ECO:0007669"/>
    <property type="project" value="TreeGrafter"/>
</dbReference>
<dbReference type="PROSITE" id="PS50258">
    <property type="entry name" value="LNR"/>
    <property type="match status" value="1"/>
</dbReference>
<evidence type="ECO:0000256" key="9">
    <source>
        <dbReference type="ARBA" id="ARBA00046288"/>
    </source>
</evidence>
<dbReference type="Proteomes" id="UP001168821">
    <property type="component" value="Unassembled WGS sequence"/>
</dbReference>
<dbReference type="InterPro" id="IPR021520">
    <property type="entry name" value="Stealth_CR2"/>
</dbReference>
<evidence type="ECO:0000313" key="13">
    <source>
        <dbReference type="Proteomes" id="UP001168821"/>
    </source>
</evidence>
<reference evidence="12" key="1">
    <citation type="journal article" date="2023" name="G3 (Bethesda)">
        <title>Whole genome assemblies of Zophobas morio and Tenebrio molitor.</title>
        <authorList>
            <person name="Kaur S."/>
            <person name="Stinson S.A."/>
            <person name="diCenzo G.C."/>
        </authorList>
    </citation>
    <scope>NUCLEOTIDE SEQUENCE</scope>
    <source>
        <strain evidence="12">QUZm001</strain>
    </source>
</reference>